<organism evidence="6 7">
    <name type="scientific">marine gamma proteobacterium HTCC2143</name>
    <dbReference type="NCBI Taxonomy" id="247633"/>
    <lineage>
        <taxon>Bacteria</taxon>
        <taxon>Pseudomonadati</taxon>
        <taxon>Pseudomonadota</taxon>
        <taxon>Gammaproteobacteria</taxon>
        <taxon>Cellvibrionales</taxon>
        <taxon>Spongiibacteraceae</taxon>
        <taxon>BD1-7 clade</taxon>
    </lineage>
</organism>
<dbReference type="SUPFAM" id="SSF56281">
    <property type="entry name" value="Metallo-hydrolase/oxidoreductase"/>
    <property type="match status" value="1"/>
</dbReference>
<dbReference type="EMBL" id="AAVT01000008">
    <property type="protein sequence ID" value="EAW30427.1"/>
    <property type="molecule type" value="Genomic_DNA"/>
</dbReference>
<dbReference type="AlphaFoldDB" id="A0YFL3"/>
<dbReference type="GO" id="GO:0046872">
    <property type="term" value="F:metal ion binding"/>
    <property type="evidence" value="ECO:0007669"/>
    <property type="project" value="UniProtKB-KW"/>
</dbReference>
<dbReference type="PANTHER" id="PTHR46233:SF3">
    <property type="entry name" value="HYDROXYACYLGLUTATHIONE HYDROLASE GLOC"/>
    <property type="match status" value="1"/>
</dbReference>
<feature type="domain" description="Metallo-beta-lactamase" evidence="5">
    <location>
        <begin position="14"/>
        <end position="243"/>
    </location>
</feature>
<dbReference type="SMART" id="SM00849">
    <property type="entry name" value="Lactamase_B"/>
    <property type="match status" value="1"/>
</dbReference>
<dbReference type="Pfam" id="PF00753">
    <property type="entry name" value="Lactamase_B"/>
    <property type="match status" value="1"/>
</dbReference>
<dbReference type="PANTHER" id="PTHR46233">
    <property type="entry name" value="HYDROXYACYLGLUTATHIONE HYDROLASE GLOC"/>
    <property type="match status" value="1"/>
</dbReference>
<dbReference type="STRING" id="247633.GP2143_09485"/>
<keyword evidence="7" id="KW-1185">Reference proteome</keyword>
<keyword evidence="3 6" id="KW-0378">Hydrolase</keyword>
<proteinExistence type="predicted"/>
<dbReference type="InterPro" id="IPR001279">
    <property type="entry name" value="Metallo-B-lactamas"/>
</dbReference>
<name>A0YFL3_9GAMM</name>
<protein>
    <submittedName>
        <fullName evidence="6">Zn-dependent hydrolase</fullName>
    </submittedName>
</protein>
<evidence type="ECO:0000256" key="4">
    <source>
        <dbReference type="ARBA" id="ARBA00022833"/>
    </source>
</evidence>
<evidence type="ECO:0000256" key="2">
    <source>
        <dbReference type="ARBA" id="ARBA00022723"/>
    </source>
</evidence>
<dbReference type="OrthoDB" id="9802991at2"/>
<evidence type="ECO:0000256" key="1">
    <source>
        <dbReference type="ARBA" id="ARBA00001947"/>
    </source>
</evidence>
<dbReference type="InterPro" id="IPR036866">
    <property type="entry name" value="RibonucZ/Hydroxyglut_hydro"/>
</dbReference>
<reference evidence="6 7" key="1">
    <citation type="journal article" date="2010" name="J. Bacteriol.">
        <title>Genome sequence of the oligotrophic marine Gammaproteobacterium HTCC2143, isolated from the Oregon Coast.</title>
        <authorList>
            <person name="Oh H.M."/>
            <person name="Kang I."/>
            <person name="Ferriera S."/>
            <person name="Giovannoni S.J."/>
            <person name="Cho J.C."/>
        </authorList>
    </citation>
    <scope>NUCLEOTIDE SEQUENCE [LARGE SCALE GENOMIC DNA]</scope>
    <source>
        <strain evidence="6 7">HTCC2143</strain>
    </source>
</reference>
<dbReference type="GO" id="GO:0016787">
    <property type="term" value="F:hydrolase activity"/>
    <property type="evidence" value="ECO:0007669"/>
    <property type="project" value="UniProtKB-KW"/>
</dbReference>
<keyword evidence="4" id="KW-0862">Zinc</keyword>
<evidence type="ECO:0000256" key="3">
    <source>
        <dbReference type="ARBA" id="ARBA00022801"/>
    </source>
</evidence>
<sequence>MTNSIIIHQVKTRHVNSYVIEYPDKILVVDVAAGAHRYVLGFIEQQLKRDVAEVGLVICSHDDPDHIGGVFSLAGLCNAPVGIPYASNLPLRKLRNNPSGVLVKTATSFREALRARSWEMYINPKRDKEAKNKPTFGGIRTGHRALDQHGSAKKVNKVDHRLKDKQTLPGFSDWSVIHTPGHSWDSCCFYHRQSQSLLTGDTLLGSAKKGKLMIPSIYSSARHTQSSLNKLERLQLAAVYPGHGSVIAGDNLISNVHT</sequence>
<accession>A0YFL3</accession>
<evidence type="ECO:0000259" key="5">
    <source>
        <dbReference type="SMART" id="SM00849"/>
    </source>
</evidence>
<evidence type="ECO:0000313" key="6">
    <source>
        <dbReference type="EMBL" id="EAW30427.1"/>
    </source>
</evidence>
<dbReference type="Gene3D" id="3.60.15.10">
    <property type="entry name" value="Ribonuclease Z/Hydroxyacylglutathione hydrolase-like"/>
    <property type="match status" value="1"/>
</dbReference>
<comment type="caution">
    <text evidence="6">The sequence shown here is derived from an EMBL/GenBank/DDBJ whole genome shotgun (WGS) entry which is preliminary data.</text>
</comment>
<keyword evidence="2" id="KW-0479">Metal-binding</keyword>
<comment type="cofactor">
    <cofactor evidence="1">
        <name>Zn(2+)</name>
        <dbReference type="ChEBI" id="CHEBI:29105"/>
    </cofactor>
</comment>
<dbReference type="Proteomes" id="UP000004931">
    <property type="component" value="Unassembled WGS sequence"/>
</dbReference>
<dbReference type="eggNOG" id="COG0491">
    <property type="taxonomic scope" value="Bacteria"/>
</dbReference>
<dbReference type="InterPro" id="IPR051453">
    <property type="entry name" value="MBL_Glyoxalase_II"/>
</dbReference>
<gene>
    <name evidence="6" type="ORF">GP2143_09485</name>
</gene>
<evidence type="ECO:0000313" key="7">
    <source>
        <dbReference type="Proteomes" id="UP000004931"/>
    </source>
</evidence>